<keyword evidence="2" id="KW-1133">Transmembrane helix</keyword>
<feature type="compositionally biased region" description="Basic and acidic residues" evidence="1">
    <location>
        <begin position="151"/>
        <end position="168"/>
    </location>
</feature>
<dbReference type="GeneID" id="94434492"/>
<evidence type="ECO:0000313" key="4">
    <source>
        <dbReference type="Proteomes" id="UP000221165"/>
    </source>
</evidence>
<feature type="compositionally biased region" description="Basic and acidic residues" evidence="1">
    <location>
        <begin position="384"/>
        <end position="394"/>
    </location>
</feature>
<accession>A0A2C6KCC4</accession>
<feature type="transmembrane region" description="Helical" evidence="2">
    <location>
        <begin position="12"/>
        <end position="36"/>
    </location>
</feature>
<dbReference type="AlphaFoldDB" id="A0A2C6KCC4"/>
<feature type="compositionally biased region" description="Basic residues" evidence="1">
    <location>
        <begin position="256"/>
        <end position="267"/>
    </location>
</feature>
<keyword evidence="2" id="KW-0812">Transmembrane</keyword>
<name>A0A2C6KCC4_9APIC</name>
<dbReference type="Proteomes" id="UP000221165">
    <property type="component" value="Unassembled WGS sequence"/>
</dbReference>
<evidence type="ECO:0000256" key="2">
    <source>
        <dbReference type="SAM" id="Phobius"/>
    </source>
</evidence>
<feature type="region of interest" description="Disordered" evidence="1">
    <location>
        <begin position="135"/>
        <end position="460"/>
    </location>
</feature>
<sequence length="460" mass="49977">MTLAPVIGSANYALAYSSIAAGGFCLLGVCFLWLFYLCGIHLRSKTVAETDMKAVLAAADGAVEIPLIEEELDETGEGGGEAGDEDDIYCSSSAEEGVLIPGADTRKANAWIASEYFHSEGSGAPPPCLCPAHCSASSSFSSKHPHRKGREGRDGKQEDQEGDRDASHGKRKNGRKRSHHVRGGGSSLLHPESAVAAASSYRRRDRCRSRSEGEGADSSYEQRKEKGRRASFNIEGDNEEDEEGASSASSRVSSSSRRKRKGRRKRRMSPEMLRSLESRVRGSSNASPASVKIEPHVLPISSPGRAKKTSVSPESSSRRGRSHKSSGSLGQVIDTWLEDEDQDREQHLHPRESTSLPEVDEGKSGTKDSWGGGEGGGEQGRLAYHREAEEKNDYVAKQGTTISWSGSVDEQKLRKKKKQEDEEQGEERQRDPAKSDQEDEGEAGGGEGVVTLPYDYNYDD</sequence>
<feature type="compositionally biased region" description="Low complexity" evidence="1">
    <location>
        <begin position="245"/>
        <end position="255"/>
    </location>
</feature>
<feature type="compositionally biased region" description="Polar residues" evidence="1">
    <location>
        <begin position="398"/>
        <end position="408"/>
    </location>
</feature>
<evidence type="ECO:0000313" key="3">
    <source>
        <dbReference type="EMBL" id="PHJ15009.1"/>
    </source>
</evidence>
<feature type="compositionally biased region" description="Basic residues" evidence="1">
    <location>
        <begin position="169"/>
        <end position="182"/>
    </location>
</feature>
<proteinExistence type="predicted"/>
<evidence type="ECO:0000256" key="1">
    <source>
        <dbReference type="SAM" id="MobiDB-lite"/>
    </source>
</evidence>
<gene>
    <name evidence="3" type="ORF">CSUI_011180</name>
</gene>
<organism evidence="3 4">
    <name type="scientific">Cystoisospora suis</name>
    <dbReference type="NCBI Taxonomy" id="483139"/>
    <lineage>
        <taxon>Eukaryota</taxon>
        <taxon>Sar</taxon>
        <taxon>Alveolata</taxon>
        <taxon>Apicomplexa</taxon>
        <taxon>Conoidasida</taxon>
        <taxon>Coccidia</taxon>
        <taxon>Eucoccidiorida</taxon>
        <taxon>Eimeriorina</taxon>
        <taxon>Sarcocystidae</taxon>
        <taxon>Cystoisospora</taxon>
    </lineage>
</organism>
<dbReference type="VEuPathDB" id="ToxoDB:CSUI_011180"/>
<protein>
    <submittedName>
        <fullName evidence="3">Lem3 cdc50 family protein</fullName>
    </submittedName>
</protein>
<comment type="caution">
    <text evidence="3">The sequence shown here is derived from an EMBL/GenBank/DDBJ whole genome shotgun (WGS) entry which is preliminary data.</text>
</comment>
<dbReference type="EMBL" id="MIGC01009988">
    <property type="protein sequence ID" value="PHJ15009.1"/>
    <property type="molecule type" value="Genomic_DNA"/>
</dbReference>
<keyword evidence="2" id="KW-0472">Membrane</keyword>
<feature type="compositionally biased region" description="Gly residues" evidence="1">
    <location>
        <begin position="370"/>
        <end position="379"/>
    </location>
</feature>
<feature type="compositionally biased region" description="Basic and acidic residues" evidence="1">
    <location>
        <begin position="426"/>
        <end position="436"/>
    </location>
</feature>
<dbReference type="RefSeq" id="XP_067916743.1">
    <property type="nucleotide sequence ID" value="XM_068071281.1"/>
</dbReference>
<keyword evidence="4" id="KW-1185">Reference proteome</keyword>
<reference evidence="3 4" key="1">
    <citation type="journal article" date="2017" name="Int. J. Parasitol.">
        <title>The genome of the protozoan parasite Cystoisospora suis and a reverse vaccinology approach to identify vaccine candidates.</title>
        <authorList>
            <person name="Palmieri N."/>
            <person name="Shrestha A."/>
            <person name="Ruttkowski B."/>
            <person name="Beck T."/>
            <person name="Vogl C."/>
            <person name="Tomley F."/>
            <person name="Blake D.P."/>
            <person name="Joachim A."/>
        </authorList>
    </citation>
    <scope>NUCLEOTIDE SEQUENCE [LARGE SCALE GENOMIC DNA]</scope>
    <source>
        <strain evidence="3 4">Wien I</strain>
    </source>
</reference>